<evidence type="ECO:0000256" key="4">
    <source>
        <dbReference type="ARBA" id="ARBA00023163"/>
    </source>
</evidence>
<dbReference type="Gene3D" id="3.30.450.40">
    <property type="match status" value="1"/>
</dbReference>
<comment type="caution">
    <text evidence="6">The sequence shown here is derived from an EMBL/GenBank/DDBJ whole genome shotgun (WGS) entry which is preliminary data.</text>
</comment>
<dbReference type="AlphaFoldDB" id="A0A5C4W7W3"/>
<reference evidence="6 7" key="1">
    <citation type="journal article" date="2016" name="Int. J. Syst. Evol. Microbiol.">
        <title>Nocardioides albidus sp. nov., an actinobacterium isolated from garden soil.</title>
        <authorList>
            <person name="Singh H."/>
            <person name="Du J."/>
            <person name="Trinh H."/>
            <person name="Won K."/>
            <person name="Yang J.E."/>
            <person name="Yin C."/>
            <person name="Kook M."/>
            <person name="Yi T.H."/>
        </authorList>
    </citation>
    <scope>NUCLEOTIDE SEQUENCE [LARGE SCALE GENOMIC DNA]</scope>
    <source>
        <strain evidence="6 7">CCTCC AB 2015297</strain>
    </source>
</reference>
<evidence type="ECO:0000313" key="7">
    <source>
        <dbReference type="Proteomes" id="UP000313231"/>
    </source>
</evidence>
<protein>
    <submittedName>
        <fullName evidence="6">GAF and ANTAR domain-containing protein</fullName>
    </submittedName>
</protein>
<name>A0A5C4W7W3_9ACTN</name>
<accession>A0A5C4W7W3</accession>
<dbReference type="SUPFAM" id="SSF55781">
    <property type="entry name" value="GAF domain-like"/>
    <property type="match status" value="1"/>
</dbReference>
<evidence type="ECO:0000313" key="6">
    <source>
        <dbReference type="EMBL" id="TNM44173.1"/>
    </source>
</evidence>
<organism evidence="6 7">
    <name type="scientific">Nocardioides albidus</name>
    <dbReference type="NCBI Taxonomy" id="1517589"/>
    <lineage>
        <taxon>Bacteria</taxon>
        <taxon>Bacillati</taxon>
        <taxon>Actinomycetota</taxon>
        <taxon>Actinomycetes</taxon>
        <taxon>Propionibacteriales</taxon>
        <taxon>Nocardioidaceae</taxon>
        <taxon>Nocardioides</taxon>
    </lineage>
</organism>
<keyword evidence="3" id="KW-0805">Transcription regulation</keyword>
<dbReference type="RefSeq" id="WP_139621854.1">
    <property type="nucleotide sequence ID" value="NZ_VDMP01000018.1"/>
</dbReference>
<dbReference type="SUPFAM" id="SSF52172">
    <property type="entry name" value="CheY-like"/>
    <property type="match status" value="1"/>
</dbReference>
<keyword evidence="4" id="KW-0804">Transcription</keyword>
<evidence type="ECO:0000256" key="3">
    <source>
        <dbReference type="ARBA" id="ARBA00023015"/>
    </source>
</evidence>
<dbReference type="InterPro" id="IPR003018">
    <property type="entry name" value="GAF"/>
</dbReference>
<dbReference type="InterPro" id="IPR011006">
    <property type="entry name" value="CheY-like_superfamily"/>
</dbReference>
<dbReference type="GO" id="GO:0016301">
    <property type="term" value="F:kinase activity"/>
    <property type="evidence" value="ECO:0007669"/>
    <property type="project" value="UniProtKB-KW"/>
</dbReference>
<dbReference type="PIRSF" id="PIRSF036625">
    <property type="entry name" value="GAF_ANTAR"/>
    <property type="match status" value="1"/>
</dbReference>
<gene>
    <name evidence="6" type="ORF">FHP29_05555</name>
</gene>
<dbReference type="SMART" id="SM01012">
    <property type="entry name" value="ANTAR"/>
    <property type="match status" value="1"/>
</dbReference>
<dbReference type="Pfam" id="PF13185">
    <property type="entry name" value="GAF_2"/>
    <property type="match status" value="1"/>
</dbReference>
<dbReference type="GO" id="GO:0003723">
    <property type="term" value="F:RNA binding"/>
    <property type="evidence" value="ECO:0007669"/>
    <property type="project" value="InterPro"/>
</dbReference>
<evidence type="ECO:0000256" key="1">
    <source>
        <dbReference type="ARBA" id="ARBA00022679"/>
    </source>
</evidence>
<sequence>MTTSLPLDDVATAFLELAELVYARDEYDDIHDAICRAALRIVPHCDHACIATLRGGHQPHLEATTDDVARRVDGLEWETGEGPCVDAIVSQRFEWDPDLTRDPTWPRLASAVLESTPVRGMIGYRILVGDRKAGALNLFSDTPGGFDEAAANLGAVLAAFASVALTAKDEHDVATNLRTGLASNREIGKAIGLLMATYDVSDGDAFEMLRTTSNGLNLRLAEIAGRLVDDHNGRANETAS</sequence>
<feature type="domain" description="ANTAR" evidence="5">
    <location>
        <begin position="167"/>
        <end position="228"/>
    </location>
</feature>
<dbReference type="InterPro" id="IPR029016">
    <property type="entry name" value="GAF-like_dom_sf"/>
</dbReference>
<dbReference type="Pfam" id="PF03861">
    <property type="entry name" value="ANTAR"/>
    <property type="match status" value="1"/>
</dbReference>
<dbReference type="InterPro" id="IPR036388">
    <property type="entry name" value="WH-like_DNA-bd_sf"/>
</dbReference>
<dbReference type="PROSITE" id="PS50921">
    <property type="entry name" value="ANTAR"/>
    <property type="match status" value="1"/>
</dbReference>
<dbReference type="OrthoDB" id="7466251at2"/>
<dbReference type="InterPro" id="IPR005561">
    <property type="entry name" value="ANTAR"/>
</dbReference>
<dbReference type="Gene3D" id="1.10.10.10">
    <property type="entry name" value="Winged helix-like DNA-binding domain superfamily/Winged helix DNA-binding domain"/>
    <property type="match status" value="1"/>
</dbReference>
<keyword evidence="2" id="KW-0418">Kinase</keyword>
<keyword evidence="1" id="KW-0808">Transferase</keyword>
<keyword evidence="7" id="KW-1185">Reference proteome</keyword>
<evidence type="ECO:0000259" key="5">
    <source>
        <dbReference type="PROSITE" id="PS50921"/>
    </source>
</evidence>
<proteinExistence type="predicted"/>
<dbReference type="EMBL" id="VDMP01000018">
    <property type="protein sequence ID" value="TNM44173.1"/>
    <property type="molecule type" value="Genomic_DNA"/>
</dbReference>
<evidence type="ECO:0000256" key="2">
    <source>
        <dbReference type="ARBA" id="ARBA00022777"/>
    </source>
</evidence>
<dbReference type="Proteomes" id="UP000313231">
    <property type="component" value="Unassembled WGS sequence"/>
</dbReference>
<dbReference type="InterPro" id="IPR012074">
    <property type="entry name" value="GAF_ANTAR"/>
</dbReference>